<feature type="compositionally biased region" description="Acidic residues" evidence="4">
    <location>
        <begin position="274"/>
        <end position="289"/>
    </location>
</feature>
<dbReference type="InterPro" id="IPR011992">
    <property type="entry name" value="EF-hand-dom_pair"/>
</dbReference>
<dbReference type="STRING" id="431595.K3WZH3"/>
<feature type="compositionally biased region" description="Polar residues" evidence="4">
    <location>
        <begin position="376"/>
        <end position="396"/>
    </location>
</feature>
<dbReference type="eggNOG" id="KOG0027">
    <property type="taxonomic scope" value="Eukaryota"/>
</dbReference>
<feature type="domain" description="EF-hand" evidence="5">
    <location>
        <begin position="671"/>
        <end position="706"/>
    </location>
</feature>
<feature type="compositionally biased region" description="Polar residues" evidence="4">
    <location>
        <begin position="202"/>
        <end position="213"/>
    </location>
</feature>
<reference evidence="7" key="1">
    <citation type="journal article" date="2010" name="Genome Biol.">
        <title>Genome sequence of the necrotrophic plant pathogen Pythium ultimum reveals original pathogenicity mechanisms and effector repertoire.</title>
        <authorList>
            <person name="Levesque C.A."/>
            <person name="Brouwer H."/>
            <person name="Cano L."/>
            <person name="Hamilton J.P."/>
            <person name="Holt C."/>
            <person name="Huitema E."/>
            <person name="Raffaele S."/>
            <person name="Robideau G.P."/>
            <person name="Thines M."/>
            <person name="Win J."/>
            <person name="Zerillo M.M."/>
            <person name="Beakes G.W."/>
            <person name="Boore J.L."/>
            <person name="Busam D."/>
            <person name="Dumas B."/>
            <person name="Ferriera S."/>
            <person name="Fuerstenberg S.I."/>
            <person name="Gachon C.M."/>
            <person name="Gaulin E."/>
            <person name="Govers F."/>
            <person name="Grenville-Briggs L."/>
            <person name="Horner N."/>
            <person name="Hostetler J."/>
            <person name="Jiang R.H."/>
            <person name="Johnson J."/>
            <person name="Krajaejun T."/>
            <person name="Lin H."/>
            <person name="Meijer H.J."/>
            <person name="Moore B."/>
            <person name="Morris P."/>
            <person name="Phuntmart V."/>
            <person name="Puiu D."/>
            <person name="Shetty J."/>
            <person name="Stajich J.E."/>
            <person name="Tripathy S."/>
            <person name="Wawra S."/>
            <person name="van West P."/>
            <person name="Whitty B.R."/>
            <person name="Coutinho P.M."/>
            <person name="Henrissat B."/>
            <person name="Martin F."/>
            <person name="Thomas P.D."/>
            <person name="Tyler B.M."/>
            <person name="De Vries R.P."/>
            <person name="Kamoun S."/>
            <person name="Yandell M."/>
            <person name="Tisserat N."/>
            <person name="Buell C.R."/>
        </authorList>
    </citation>
    <scope>NUCLEOTIDE SEQUENCE</scope>
    <source>
        <strain evidence="7">DAOM:BR144</strain>
    </source>
</reference>
<dbReference type="AlphaFoldDB" id="K3WZH3"/>
<dbReference type="EMBL" id="GL376602">
    <property type="status" value="NOT_ANNOTATED_CDS"/>
    <property type="molecule type" value="Genomic_DNA"/>
</dbReference>
<name>K3WZH3_GLOUD</name>
<dbReference type="InterPro" id="IPR018247">
    <property type="entry name" value="EF_Hand_1_Ca_BS"/>
</dbReference>
<organism evidence="6 7">
    <name type="scientific">Globisporangium ultimum (strain ATCC 200006 / CBS 805.95 / DAOM BR144)</name>
    <name type="common">Pythium ultimum</name>
    <dbReference type="NCBI Taxonomy" id="431595"/>
    <lineage>
        <taxon>Eukaryota</taxon>
        <taxon>Sar</taxon>
        <taxon>Stramenopiles</taxon>
        <taxon>Oomycota</taxon>
        <taxon>Peronosporomycetes</taxon>
        <taxon>Pythiales</taxon>
        <taxon>Pythiaceae</taxon>
        <taxon>Globisporangium</taxon>
    </lineage>
</organism>
<dbReference type="SUPFAM" id="SSF47473">
    <property type="entry name" value="EF-hand"/>
    <property type="match status" value="1"/>
</dbReference>
<dbReference type="EnsemblProtists" id="PYU1_T010372">
    <property type="protein sequence ID" value="PYU1_T010372"/>
    <property type="gene ID" value="PYU1_G010351"/>
</dbReference>
<keyword evidence="3" id="KW-0106">Calcium</keyword>
<dbReference type="Gene3D" id="1.10.238.10">
    <property type="entry name" value="EF-hand"/>
    <property type="match status" value="2"/>
</dbReference>
<feature type="region of interest" description="Disordered" evidence="4">
    <location>
        <begin position="372"/>
        <end position="404"/>
    </location>
</feature>
<dbReference type="Pfam" id="PF13499">
    <property type="entry name" value="EF-hand_7"/>
    <property type="match status" value="2"/>
</dbReference>
<evidence type="ECO:0000256" key="4">
    <source>
        <dbReference type="SAM" id="MobiDB-lite"/>
    </source>
</evidence>
<evidence type="ECO:0000256" key="3">
    <source>
        <dbReference type="ARBA" id="ARBA00022837"/>
    </source>
</evidence>
<dbReference type="SMART" id="SM00054">
    <property type="entry name" value="EFh"/>
    <property type="match status" value="4"/>
</dbReference>
<feature type="compositionally biased region" description="Basic and acidic residues" evidence="4">
    <location>
        <begin position="251"/>
        <end position="262"/>
    </location>
</feature>
<dbReference type="PROSITE" id="PS50222">
    <property type="entry name" value="EF_HAND_2"/>
    <property type="match status" value="4"/>
</dbReference>
<feature type="domain" description="EF-hand" evidence="5">
    <location>
        <begin position="589"/>
        <end position="624"/>
    </location>
</feature>
<dbReference type="GO" id="GO:0005509">
    <property type="term" value="F:calcium ion binding"/>
    <property type="evidence" value="ECO:0007669"/>
    <property type="project" value="InterPro"/>
</dbReference>
<dbReference type="VEuPathDB" id="FungiDB:PYU1_G010351"/>
<evidence type="ECO:0000256" key="1">
    <source>
        <dbReference type="ARBA" id="ARBA00022723"/>
    </source>
</evidence>
<feature type="region of interest" description="Disordered" evidence="4">
    <location>
        <begin position="744"/>
        <end position="798"/>
    </location>
</feature>
<dbReference type="InterPro" id="IPR002048">
    <property type="entry name" value="EF_hand_dom"/>
</dbReference>
<feature type="domain" description="EF-hand" evidence="5">
    <location>
        <begin position="707"/>
        <end position="742"/>
    </location>
</feature>
<dbReference type="PANTHER" id="PTHR34524:SF6">
    <property type="entry name" value="CALCYPHOSINE LIKE"/>
    <property type="match status" value="1"/>
</dbReference>
<evidence type="ECO:0000256" key="2">
    <source>
        <dbReference type="ARBA" id="ARBA00022737"/>
    </source>
</evidence>
<feature type="domain" description="EF-hand" evidence="5">
    <location>
        <begin position="625"/>
        <end position="660"/>
    </location>
</feature>
<dbReference type="InParanoid" id="K3WZH3"/>
<reference evidence="7" key="2">
    <citation type="submission" date="2010-04" db="EMBL/GenBank/DDBJ databases">
        <authorList>
            <person name="Buell R."/>
            <person name="Hamilton J."/>
            <person name="Hostetler J."/>
        </authorList>
    </citation>
    <scope>NUCLEOTIDE SEQUENCE [LARGE SCALE GENOMIC DNA]</scope>
    <source>
        <strain evidence="7">DAOM:BR144</strain>
    </source>
</reference>
<keyword evidence="1" id="KW-0479">Metal-binding</keyword>
<reference evidence="6" key="3">
    <citation type="submission" date="2015-02" db="UniProtKB">
        <authorList>
            <consortium name="EnsemblProtists"/>
        </authorList>
    </citation>
    <scope>IDENTIFICATION</scope>
    <source>
        <strain evidence="6">DAOM BR144</strain>
    </source>
</reference>
<feature type="compositionally biased region" description="Basic and acidic residues" evidence="4">
    <location>
        <begin position="744"/>
        <end position="762"/>
    </location>
</feature>
<dbReference type="HOGENOM" id="CLU_025544_0_0_1"/>
<feature type="compositionally biased region" description="Acidic residues" evidence="4">
    <location>
        <begin position="216"/>
        <end position="233"/>
    </location>
</feature>
<dbReference type="PROSITE" id="PS00018">
    <property type="entry name" value="EF_HAND_1"/>
    <property type="match status" value="3"/>
</dbReference>
<dbReference type="InterPro" id="IPR051581">
    <property type="entry name" value="Ca-bind"/>
</dbReference>
<evidence type="ECO:0000313" key="6">
    <source>
        <dbReference type="EnsemblProtists" id="PYU1_T010372"/>
    </source>
</evidence>
<dbReference type="Proteomes" id="UP000019132">
    <property type="component" value="Unassembled WGS sequence"/>
</dbReference>
<keyword evidence="7" id="KW-1185">Reference proteome</keyword>
<dbReference type="PANTHER" id="PTHR34524">
    <property type="entry name" value="CALCYPHOSIN"/>
    <property type="match status" value="1"/>
</dbReference>
<proteinExistence type="predicted"/>
<feature type="region of interest" description="Disordered" evidence="4">
    <location>
        <begin position="192"/>
        <end position="307"/>
    </location>
</feature>
<evidence type="ECO:0000259" key="5">
    <source>
        <dbReference type="PROSITE" id="PS50222"/>
    </source>
</evidence>
<sequence length="822" mass="92433">MPRGGAKQGSAFQWQHESVHLAIAPWTRESKHQGFVQARVAVSEEMVPQYALVFSVVVRNVSTRDGQVHVTRRVTKAHLTSALERAVSGENEPNRDFVKLQTRAPASKSKQQRDGHAIDDAVRQWLVHGKAAPSRDEIVLWLLSRMILVRQHDDESEPQLLTLAICGERGAEHAMVTPSFSSVHEQVKHLAPQVTSRERMTSHSATAEQVSSNRVEEDECDRDEDDDQLPDYDDTNRTMTSSFTESDDDGHEVRSVHGRDEIDSMMENATAAAGDEDAAPESQDVDESSADSTPKTLTAPDGHTKRDAIKKFASSASITGASATLGPSRASSASLQPKIAGVVASGHIKVPSADEQLTREHSQFIFEPTSVRRHSVSNTRTSTGINSGQSSRSLAMNPNLEPNKWTQDRRSFQLELHKSKRDILAATQLQTKTETIAALRRQQLTNQSQRKLRVHDQTRSDARRVTQLIADTLEYHGILDTLTQQVKRTKIAAQRDQERVAQTMRVALGRTEKHKKGPVLGPGPLSQRQIDALLGHRRNGDEDVDNFVYDLHGRRHAADEAGEVAAFGVFESTMRKIKRAFLDLPNDKGGTEDLLQGFRKFDDNRSGTLDHGEFRRALEGQGVMLTEEQVRVLFAQFDPNQNGEIDYGELLWGFFNRRAFRKKWQLKKTRLSDREIKLLFYQYDRTGRGALSVRDFQLAMHSIGFKLSDQEVKLLALKFDTNHDGFIDYHEFYAFVSQQDNKDVEDAADERAAQDEKHETSKARRHSSSSRKSCSSSTKVAVPMSEQRESTHAEDEVDVESILEELRALSETQRKIREAIRK</sequence>
<accession>K3WZH3</accession>
<feature type="compositionally biased region" description="Low complexity" evidence="4">
    <location>
        <begin position="770"/>
        <end position="779"/>
    </location>
</feature>
<protein>
    <recommendedName>
        <fullName evidence="5">EF-hand domain-containing protein</fullName>
    </recommendedName>
</protein>
<keyword evidence="2" id="KW-0677">Repeat</keyword>
<evidence type="ECO:0000313" key="7">
    <source>
        <dbReference type="Proteomes" id="UP000019132"/>
    </source>
</evidence>